<feature type="transmembrane region" description="Helical" evidence="1">
    <location>
        <begin position="15"/>
        <end position="34"/>
    </location>
</feature>
<name>F6CUJ4_MARPP</name>
<dbReference type="Gene3D" id="3.30.450.220">
    <property type="entry name" value="LuxQ periplasmic domain, N-terminal subdomain"/>
    <property type="match status" value="1"/>
</dbReference>
<dbReference type="RefSeq" id="WP_013797880.1">
    <property type="nucleotide sequence ID" value="NC_015559.1"/>
</dbReference>
<keyword evidence="3" id="KW-1185">Reference proteome</keyword>
<dbReference type="KEGG" id="mpc:Mar181_3398"/>
<evidence type="ECO:0000313" key="2">
    <source>
        <dbReference type="EMBL" id="AEF56414.1"/>
    </source>
</evidence>
<dbReference type="OrthoDB" id="6092364at2"/>
<dbReference type="Proteomes" id="UP000009230">
    <property type="component" value="Chromosome"/>
</dbReference>
<dbReference type="STRING" id="491952.Mar181_3398"/>
<reference evidence="2 3" key="1">
    <citation type="journal article" date="2012" name="Stand. Genomic Sci.">
        <title>Complete genome sequence of Marinomonas posidonica type strain (IVIA-Po-181(T)).</title>
        <authorList>
            <person name="Lucas-Elio P."/>
            <person name="Goodwin L."/>
            <person name="Woyke T."/>
            <person name="Pitluck S."/>
            <person name="Nolan M."/>
            <person name="Kyrpides N.C."/>
            <person name="Detter J.C."/>
            <person name="Copeland A."/>
            <person name="Lu M."/>
            <person name="Bruce D."/>
            <person name="Detter C."/>
            <person name="Tapia R."/>
            <person name="Han S."/>
            <person name="Land M.L."/>
            <person name="Ivanova N."/>
            <person name="Mikhailova N."/>
            <person name="Johnston A.W."/>
            <person name="Sanchez-Amat A."/>
        </authorList>
    </citation>
    <scope>NUCLEOTIDE SEQUENCE [LARGE SCALE GENOMIC DNA]</scope>
    <source>
        <strain evidence="3">CECT 7376 / NCIMB 14433 / IVIA-Po-181</strain>
    </source>
</reference>
<keyword evidence="1" id="KW-1133">Transmembrane helix</keyword>
<feature type="transmembrane region" description="Helical" evidence="1">
    <location>
        <begin position="251"/>
        <end position="270"/>
    </location>
</feature>
<dbReference type="AlphaFoldDB" id="F6CUJ4"/>
<keyword evidence="1" id="KW-0812">Transmembrane</keyword>
<accession>F6CUJ4</accession>
<evidence type="ECO:0000256" key="1">
    <source>
        <dbReference type="SAM" id="Phobius"/>
    </source>
</evidence>
<dbReference type="EMBL" id="CP002771">
    <property type="protein sequence ID" value="AEF56414.1"/>
    <property type="molecule type" value="Genomic_DNA"/>
</dbReference>
<keyword evidence="1" id="KW-0472">Membrane</keyword>
<protein>
    <recommendedName>
        <fullName evidence="4">LuxQ periplasmic domain-containing protein</fullName>
    </recommendedName>
</protein>
<sequence>MAVSISLKDRLKQTLLLMTASLMIIIVLGVLYFTSTYDRSSAQQALQLKHQIVEQTLASYLVRAESEMRFIVQDLTVRDYEVGQALDLLFSHHDILFSGGLDFFYIDWRDDFHAMDPRARLFTQADFHPLLAKGQISRWVSVVTKDDAILLMYKKKILSSEMENLGFLYGFISLNDNLTLGNELLSSAQVTAVRLFDELNNRLLLEEASSDNNDPSVPTLSYAFQLDSALQGAFRLEIEQAENILSDSLRVALPLLLFVAVSLLGFYWLVNIYIKKLLFVPLEQTIYRREEPLPLFDELQPIQEQTSHYRAAIKAKDDQFSLLSESVHSAIIFSNEVAELQVLNMEAKEIFPEAERSRTLFDFLPISCHQIIQEALKGAVGRSFELTIDRLGRIYQWQAFSYHNELGYRGILLVGRNVTQETSLKWQLDQLQPLSSAMEKKVDAQALQQELVYLTQLPSTIKTQQFQGWLSLTLSILEDIGRPDDTAREVILGEALMTESAKVMEAMGVEANRALLDIALPVSLKVLEVDNKVMALLRLLFMMVMSNDMAERRLSLQMKGNELELVAMHDMSARDLFIWMIKTLANHLGAQYKILRNNALQFNLPVVCPGQDQTPMSSLEEQATTGKLVAWIANDYPNSGLIHTALVRLGCKVKDFVSADSFFTQSTTIVKFDAILIGCDQDREGQHKMTKALQVKHDRNNLPIVWVNSTPLQTLDEQVFHLFGCPFDYSLYQVLAQALQRDGIMPAYHPEQGQSWIMVGGSRVTKAIWYSELEAQQVTTQWLADLSSFDLVLPYHSDAVIVLLEPQPNALLMQLQNRFPDVRLFAIQGWQDKPDTVALYKIPSPHSGEKIKQFVRHVVL</sequence>
<proteinExistence type="predicted"/>
<organism evidence="2 3">
    <name type="scientific">Marinomonas posidonica (strain CECT 7376 / NCIMB 14433 / IVIA-Po-181)</name>
    <dbReference type="NCBI Taxonomy" id="491952"/>
    <lineage>
        <taxon>Bacteria</taxon>
        <taxon>Pseudomonadati</taxon>
        <taxon>Pseudomonadota</taxon>
        <taxon>Gammaproteobacteria</taxon>
        <taxon>Oceanospirillales</taxon>
        <taxon>Oceanospirillaceae</taxon>
        <taxon>Marinomonas</taxon>
    </lineage>
</organism>
<dbReference type="InterPro" id="IPR043056">
    <property type="entry name" value="LuxQ-periplasm_N"/>
</dbReference>
<gene>
    <name evidence="2" type="ordered locus">Mar181_3398</name>
</gene>
<evidence type="ECO:0000313" key="3">
    <source>
        <dbReference type="Proteomes" id="UP000009230"/>
    </source>
</evidence>
<evidence type="ECO:0008006" key="4">
    <source>
        <dbReference type="Google" id="ProtNLM"/>
    </source>
</evidence>
<dbReference type="HOGENOM" id="CLU_332564_0_0_6"/>